<keyword evidence="2" id="KW-1185">Reference proteome</keyword>
<organism evidence="1 2">
    <name type="scientific">Clonostachys rosea f. rosea IK726</name>
    <dbReference type="NCBI Taxonomy" id="1349383"/>
    <lineage>
        <taxon>Eukaryota</taxon>
        <taxon>Fungi</taxon>
        <taxon>Dikarya</taxon>
        <taxon>Ascomycota</taxon>
        <taxon>Pezizomycotina</taxon>
        <taxon>Sordariomycetes</taxon>
        <taxon>Hypocreomycetidae</taxon>
        <taxon>Hypocreales</taxon>
        <taxon>Bionectriaceae</taxon>
        <taxon>Clonostachys</taxon>
    </lineage>
</organism>
<reference evidence="1" key="2">
    <citation type="submission" date="2021-10" db="EMBL/GenBank/DDBJ databases">
        <authorList>
            <person name="Piombo E."/>
        </authorList>
    </citation>
    <scope>NUCLEOTIDE SEQUENCE</scope>
</reference>
<dbReference type="Proteomes" id="UP000836387">
    <property type="component" value="Unassembled WGS sequence"/>
</dbReference>
<proteinExistence type="predicted"/>
<sequence>MGAIFADDSSTNPQNISNRSYEASMDRFHETRGMGAALATGCRIRANLVMVLQCNLDGAAKSGVHLEIKGSAKLDNYLELNGFERDV</sequence>
<name>A0ACA9T9C5_BIOOC</name>
<evidence type="ECO:0000313" key="2">
    <source>
        <dbReference type="Proteomes" id="UP000836387"/>
    </source>
</evidence>
<reference evidence="1" key="1">
    <citation type="submission" date="2020-04" db="EMBL/GenBank/DDBJ databases">
        <authorList>
            <person name="Broberg M."/>
        </authorList>
    </citation>
    <scope>NUCLEOTIDE SEQUENCE</scope>
</reference>
<protein>
    <submittedName>
        <fullName evidence="1">Uncharacterized protein</fullName>
    </submittedName>
</protein>
<accession>A0ACA9T9C5</accession>
<evidence type="ECO:0000313" key="1">
    <source>
        <dbReference type="EMBL" id="CAG9937472.1"/>
    </source>
</evidence>
<dbReference type="EMBL" id="CADEHS020000002">
    <property type="protein sequence ID" value="CAG9937472.1"/>
    <property type="molecule type" value="Genomic_DNA"/>
</dbReference>
<gene>
    <name evidence="1" type="ORF">CRV2_00005884</name>
</gene>
<comment type="caution">
    <text evidence="1">The sequence shown here is derived from an EMBL/GenBank/DDBJ whole genome shotgun (WGS) entry which is preliminary data.</text>
</comment>